<dbReference type="Gene3D" id="1.10.530.10">
    <property type="match status" value="1"/>
</dbReference>
<evidence type="ECO:0008006" key="3">
    <source>
        <dbReference type="Google" id="ProtNLM"/>
    </source>
</evidence>
<gene>
    <name evidence="1" type="ORF">DDE74_25285</name>
</gene>
<dbReference type="SUPFAM" id="SSF53955">
    <property type="entry name" value="Lysozyme-like"/>
    <property type="match status" value="1"/>
</dbReference>
<accession>A0A3Q9K8R1</accession>
<organism evidence="1 2">
    <name type="scientific">Streptomyces lydicus</name>
    <dbReference type="NCBI Taxonomy" id="47763"/>
    <lineage>
        <taxon>Bacteria</taxon>
        <taxon>Bacillati</taxon>
        <taxon>Actinomycetota</taxon>
        <taxon>Actinomycetes</taxon>
        <taxon>Kitasatosporales</taxon>
        <taxon>Streptomycetaceae</taxon>
        <taxon>Streptomyces</taxon>
    </lineage>
</organism>
<sequence>MTYYADVKFLEECNSALIERNADEFKRMYELLHSVIPSVKKAEGLDWTSSSRTHYEARLRDVDGLTTGLMEGYQKAWKALLDYSDAIVLAKRFLKTGKAAQSTLSDIISREATPITSEAKAAEPMRQWEDLRGTTGFWDGLAELLLDVDAIREEADKWHRHASDAFGSALKAEELARHACVSSLQLARDLIPEFRTNFKDAAGLMERVRALQAEAGQASHDPHTHLAGSGTKTDYFPGVGSNSIVSPALMRIKKLCSGLPEGTGNNYWLPSNSDDSRREWIGANRDILKAAAKENGLPPDMLAGIAWQEVEGDPGIVDDLADTVRGFGIGEEADQTSMGPMSIQIRRAAEVLGYDPAHLSDMQREQVKEAVKDPAQNAFITSEYLGQLKAESSFADVAAEDMTPAQYQELAARYNGGPYWQSGDAQAYGRGFVNKLHDARQAMQ</sequence>
<protein>
    <recommendedName>
        <fullName evidence="3">Transglycosylase SLT domain-containing protein</fullName>
    </recommendedName>
</protein>
<dbReference type="InterPro" id="IPR023346">
    <property type="entry name" value="Lysozyme-like_dom_sf"/>
</dbReference>
<dbReference type="AlphaFoldDB" id="A0A3Q9K8R1"/>
<dbReference type="EMBL" id="CP029042">
    <property type="protein sequence ID" value="AZS73821.1"/>
    <property type="molecule type" value="Genomic_DNA"/>
</dbReference>
<evidence type="ECO:0000313" key="1">
    <source>
        <dbReference type="EMBL" id="AZS73821.1"/>
    </source>
</evidence>
<proteinExistence type="predicted"/>
<reference evidence="1 2" key="1">
    <citation type="submission" date="2018-04" db="EMBL/GenBank/DDBJ databases">
        <title>Complete genome sequences of Streptomyces lydicus strain WYEC and characterization of antagonistic properties of biological control agents.</title>
        <authorList>
            <person name="Mariita R.M."/>
            <person name="Sello J.K."/>
        </authorList>
    </citation>
    <scope>NUCLEOTIDE SEQUENCE [LARGE SCALE GENOMIC DNA]</scope>
    <source>
        <strain evidence="1 2">WYEC 108</strain>
    </source>
</reference>
<dbReference type="Proteomes" id="UP000275579">
    <property type="component" value="Chromosome"/>
</dbReference>
<evidence type="ECO:0000313" key="2">
    <source>
        <dbReference type="Proteomes" id="UP000275579"/>
    </source>
</evidence>
<dbReference type="RefSeq" id="WP_127152759.1">
    <property type="nucleotide sequence ID" value="NZ_CP029042.1"/>
</dbReference>
<name>A0A3Q9K8R1_9ACTN</name>